<evidence type="ECO:0000313" key="2">
    <source>
        <dbReference type="WBParaSite" id="maker-uti_cns_0010875-snap-gene-0.7-mRNA-1"/>
    </source>
</evidence>
<sequence>MFDYLKKLSAVLLHDNPLTSYILLILLVAFFTQLCQSDNHHCSPLGQHVLPLDKRMNKDETLIPELQDVDSVNRFDYNRCRWRFKKNSRPQTGVQLVVQGLPLATEFSRCVNKAEIQIKSSLGWKKKIEAGSIHVFSLFKRQSLDIEAYWKANTPAVDRCAMKVRVLVPIQQDCSPDMLGFRGNCFALSTQKQNLTDAMSNIGGDAQLASFSSMAEVSEFIAASE</sequence>
<evidence type="ECO:0000313" key="1">
    <source>
        <dbReference type="Proteomes" id="UP000095280"/>
    </source>
</evidence>
<name>A0A1I8I9Y5_9PLAT</name>
<protein>
    <submittedName>
        <fullName evidence="2">CUB domain-containing protein</fullName>
    </submittedName>
</protein>
<proteinExistence type="predicted"/>
<reference evidence="2" key="1">
    <citation type="submission" date="2016-11" db="UniProtKB">
        <authorList>
            <consortium name="WormBaseParasite"/>
        </authorList>
    </citation>
    <scope>IDENTIFICATION</scope>
</reference>
<dbReference type="WBParaSite" id="maker-uti_cns_0010875-snap-gene-0.7-mRNA-1">
    <property type="protein sequence ID" value="maker-uti_cns_0010875-snap-gene-0.7-mRNA-1"/>
    <property type="gene ID" value="maker-uti_cns_0010875-snap-gene-0.7"/>
</dbReference>
<dbReference type="Proteomes" id="UP000095280">
    <property type="component" value="Unplaced"/>
</dbReference>
<accession>A0A1I8I9Y5</accession>
<keyword evidence="1" id="KW-1185">Reference proteome</keyword>
<dbReference type="AlphaFoldDB" id="A0A1I8I9Y5"/>
<organism evidence="1 2">
    <name type="scientific">Macrostomum lignano</name>
    <dbReference type="NCBI Taxonomy" id="282301"/>
    <lineage>
        <taxon>Eukaryota</taxon>
        <taxon>Metazoa</taxon>
        <taxon>Spiralia</taxon>
        <taxon>Lophotrochozoa</taxon>
        <taxon>Platyhelminthes</taxon>
        <taxon>Rhabditophora</taxon>
        <taxon>Macrostomorpha</taxon>
        <taxon>Macrostomida</taxon>
        <taxon>Macrostomidae</taxon>
        <taxon>Macrostomum</taxon>
    </lineage>
</organism>